<sequence length="648" mass="69931">MPIPPPNLDDRSFQDIVDETKRLIPRFTPEWTNHNVSDPGVALIELFAWMSEMVLFRVNQVPERLYVHFLNLAGIEPFPPSVARTDVTFWLSAPTDRPLIIPAGTEVTTSTSATDAVIFSTEHDAVIAPPRLHAAHSTRLRDEQTVDGWEDLTYPGSALTCFISTPVQVGDATLFGFAESLAGSALRLTVEATAQGIGVDPANPPLAWEVWTGEAWTPVRVQRDSTGGLNRNGEVVLLIPQAHASLMLAGTVAYWLRVRLVNPAPGQPTYQASPKIGSVRADVIGLSVAAEHATTVGTESLGRSVGVPAQQFRVGSVPVAARREGEVVRVIATEGTTDWTEVEDFSASGPEDRHVVWESATGVVRFGPRVRYPDGAVRQHGAIPPDGALIQVTGYRHGGGAAGNVGARTLTSLRSTLPFVSSVENIAPAAGGVDAETVEEAKVRGPLSLRTGQRAVTAGDFERLTRETSVEVARARCLVGTETHNGAVRVLVVPQVRTDPRIHKIDDFALSEPLLRSICEVLEERRCVGVAVEVGTPFYQGVSVAALVRALPGRPVALVRQRVLDVVDRYINPVTGGPTGTGWPFDTDITAAEVAQLLEVVEGVERVEEVQLFEYDLRTGRRLGSGRDVLHPEPHTLFLSADHRVVVR</sequence>
<name>A0A1J5QD89_9ZZZZ</name>
<proteinExistence type="predicted"/>
<accession>A0A1J5QD89</accession>
<protein>
    <submittedName>
        <fullName evidence="1">Baseplate J-like protein</fullName>
    </submittedName>
</protein>
<evidence type="ECO:0000313" key="1">
    <source>
        <dbReference type="EMBL" id="OIQ81577.1"/>
    </source>
</evidence>
<dbReference type="AlphaFoldDB" id="A0A1J5QD89"/>
<organism evidence="1">
    <name type="scientific">mine drainage metagenome</name>
    <dbReference type="NCBI Taxonomy" id="410659"/>
    <lineage>
        <taxon>unclassified sequences</taxon>
        <taxon>metagenomes</taxon>
        <taxon>ecological metagenomes</taxon>
    </lineage>
</organism>
<dbReference type="InterPro" id="IPR011749">
    <property type="entry name" value="CHP02243"/>
</dbReference>
<gene>
    <name evidence="1" type="ORF">GALL_366550</name>
</gene>
<comment type="caution">
    <text evidence="1">The sequence shown here is derived from an EMBL/GenBank/DDBJ whole genome shotgun (WGS) entry which is preliminary data.</text>
</comment>
<reference evidence="1" key="1">
    <citation type="submission" date="2016-10" db="EMBL/GenBank/DDBJ databases">
        <title>Sequence of Gallionella enrichment culture.</title>
        <authorList>
            <person name="Poehlein A."/>
            <person name="Muehling M."/>
            <person name="Daniel R."/>
        </authorList>
    </citation>
    <scope>NUCLEOTIDE SEQUENCE</scope>
</reference>
<dbReference type="EMBL" id="MLJW01000907">
    <property type="protein sequence ID" value="OIQ81577.1"/>
    <property type="molecule type" value="Genomic_DNA"/>
</dbReference>
<dbReference type="NCBIfam" id="TIGR02243">
    <property type="entry name" value="putative baseplate assembly protein"/>
    <property type="match status" value="1"/>
</dbReference>